<dbReference type="Pfam" id="PF01494">
    <property type="entry name" value="FAD_binding_3"/>
    <property type="match status" value="1"/>
</dbReference>
<dbReference type="OrthoDB" id="4246007at2"/>
<gene>
    <name evidence="6" type="ORF">FB474_3255</name>
</gene>
<dbReference type="EMBL" id="VFOQ01000001">
    <property type="protein sequence ID" value="TQL61835.1"/>
    <property type="molecule type" value="Genomic_DNA"/>
</dbReference>
<dbReference type="InterPro" id="IPR050641">
    <property type="entry name" value="RIFMO-like"/>
</dbReference>
<dbReference type="Pfam" id="PF21274">
    <property type="entry name" value="Rng_hyd_C"/>
    <property type="match status" value="1"/>
</dbReference>
<keyword evidence="7" id="KW-1185">Reference proteome</keyword>
<feature type="region of interest" description="Disordered" evidence="4">
    <location>
        <begin position="458"/>
        <end position="485"/>
    </location>
</feature>
<evidence type="ECO:0000313" key="6">
    <source>
        <dbReference type="EMBL" id="TQL61835.1"/>
    </source>
</evidence>
<dbReference type="AlphaFoldDB" id="A0A542ZNC0"/>
<dbReference type="PANTHER" id="PTHR43004">
    <property type="entry name" value="TRK SYSTEM POTASSIUM UPTAKE PROTEIN"/>
    <property type="match status" value="1"/>
</dbReference>
<dbReference type="PANTHER" id="PTHR43004:SF19">
    <property type="entry name" value="BINDING MONOOXYGENASE, PUTATIVE (JCVI)-RELATED"/>
    <property type="match status" value="1"/>
</dbReference>
<comment type="caution">
    <text evidence="6">The sequence shown here is derived from an EMBL/GenBank/DDBJ whole genome shotgun (WGS) entry which is preliminary data.</text>
</comment>
<sequence length="532" mass="56663">MATEPVDVLVVGAGTSGLSLALQAHDHGAHVRVVERRPEEFRPSRAMVMHPRTLEVLRPLGVTDALLERADTSPAVQLHLGRRVVPVRVSDLDLPDTAFPHLTLIRQADVEAVLAAALAERGVEVERGTALVEATTTPDRARATLHREEAVEEVDCHHLAGCDGPASTVRGAAGIGWRGAPYAQEVVLADVELDGDVAPGLAHVVAGRHGLVFLFNVGERATWRLLATRPAGTDALPFGQPGPPVPGDELQALLLTAGLPATITHVAWSARVRLQHRLATAMRRGRLYLVGDAAHAHSPAAAQGMNTGIQDATNLGWKLALAARAERQHGVGTQTLLDSYERERWPVARLVLAATHATFWAEAGTDPLATLARSRLAPLGAPLIPALLRRRRLVAEGVRLLSGFRVSYRGSPLSLEDDPVPGGPHAGDRLPDEAVTCAGRRTRLHDLTAVPGTHVLLQRDAPPVSHADLGQPGPDADAHPSQRPGAHLHRVTSMRGHGVLVVRPDGYVGYRSGEADPTLIRDWLVLAGEGHG</sequence>
<evidence type="ECO:0000256" key="4">
    <source>
        <dbReference type="SAM" id="MobiDB-lite"/>
    </source>
</evidence>
<dbReference type="GO" id="GO:0016709">
    <property type="term" value="F:oxidoreductase activity, acting on paired donors, with incorporation or reduction of molecular oxygen, NAD(P)H as one donor, and incorporation of one atom of oxygen"/>
    <property type="evidence" value="ECO:0007669"/>
    <property type="project" value="UniProtKB-ARBA"/>
</dbReference>
<keyword evidence="3" id="KW-0274">FAD</keyword>
<evidence type="ECO:0000256" key="2">
    <source>
        <dbReference type="ARBA" id="ARBA00022630"/>
    </source>
</evidence>
<dbReference type="GO" id="GO:0071949">
    <property type="term" value="F:FAD binding"/>
    <property type="evidence" value="ECO:0007669"/>
    <property type="project" value="InterPro"/>
</dbReference>
<dbReference type="PRINTS" id="PR00420">
    <property type="entry name" value="RNGMNOXGNASE"/>
</dbReference>
<name>A0A542ZNC0_9MICO</name>
<dbReference type="Gene3D" id="3.50.50.60">
    <property type="entry name" value="FAD/NAD(P)-binding domain"/>
    <property type="match status" value="1"/>
</dbReference>
<dbReference type="InterPro" id="IPR036188">
    <property type="entry name" value="FAD/NAD-bd_sf"/>
</dbReference>
<evidence type="ECO:0000256" key="3">
    <source>
        <dbReference type="ARBA" id="ARBA00022827"/>
    </source>
</evidence>
<organism evidence="6 7">
    <name type="scientific">Oryzihumus leptocrescens</name>
    <dbReference type="NCBI Taxonomy" id="297536"/>
    <lineage>
        <taxon>Bacteria</taxon>
        <taxon>Bacillati</taxon>
        <taxon>Actinomycetota</taxon>
        <taxon>Actinomycetes</taxon>
        <taxon>Micrococcales</taxon>
        <taxon>Intrasporangiaceae</taxon>
        <taxon>Oryzihumus</taxon>
    </lineage>
</organism>
<accession>A0A542ZNC0</accession>
<dbReference type="RefSeq" id="WP_141789568.1">
    <property type="nucleotide sequence ID" value="NZ_BAAAKX010000012.1"/>
</dbReference>
<evidence type="ECO:0000259" key="5">
    <source>
        <dbReference type="Pfam" id="PF01494"/>
    </source>
</evidence>
<dbReference type="Gene3D" id="3.30.70.2450">
    <property type="match status" value="1"/>
</dbReference>
<keyword evidence="2" id="KW-0285">Flavoprotein</keyword>
<dbReference type="InterPro" id="IPR002938">
    <property type="entry name" value="FAD-bd"/>
</dbReference>
<comment type="cofactor">
    <cofactor evidence="1">
        <name>FAD</name>
        <dbReference type="ChEBI" id="CHEBI:57692"/>
    </cofactor>
</comment>
<evidence type="ECO:0000256" key="1">
    <source>
        <dbReference type="ARBA" id="ARBA00001974"/>
    </source>
</evidence>
<dbReference type="SUPFAM" id="SSF51905">
    <property type="entry name" value="FAD/NAD(P)-binding domain"/>
    <property type="match status" value="1"/>
</dbReference>
<protein>
    <submittedName>
        <fullName evidence="6">2-polyprenyl-6-methoxyphenol hydroxylase-like FAD-dependent oxidoreductase</fullName>
    </submittedName>
</protein>
<dbReference type="Gene3D" id="3.40.30.120">
    <property type="match status" value="1"/>
</dbReference>
<feature type="domain" description="FAD-binding" evidence="5">
    <location>
        <begin position="6"/>
        <end position="353"/>
    </location>
</feature>
<reference evidence="6 7" key="1">
    <citation type="submission" date="2019-06" db="EMBL/GenBank/DDBJ databases">
        <title>Sequencing the genomes of 1000 actinobacteria strains.</title>
        <authorList>
            <person name="Klenk H.-P."/>
        </authorList>
    </citation>
    <scope>NUCLEOTIDE SEQUENCE [LARGE SCALE GENOMIC DNA]</scope>
    <source>
        <strain evidence="6 7">DSM 18082</strain>
    </source>
</reference>
<dbReference type="Proteomes" id="UP000319514">
    <property type="component" value="Unassembled WGS sequence"/>
</dbReference>
<proteinExistence type="predicted"/>
<evidence type="ECO:0000313" key="7">
    <source>
        <dbReference type="Proteomes" id="UP000319514"/>
    </source>
</evidence>